<sequence length="43" mass="5102">MPLAEIQLWQQPAPANTHHPYLRHPRTTRSPRAAHPYRWPASY</sequence>
<evidence type="ECO:0000256" key="1">
    <source>
        <dbReference type="SAM" id="MobiDB-lite"/>
    </source>
</evidence>
<organism evidence="2">
    <name type="scientific">marine metagenome</name>
    <dbReference type="NCBI Taxonomy" id="408172"/>
    <lineage>
        <taxon>unclassified sequences</taxon>
        <taxon>metagenomes</taxon>
        <taxon>ecological metagenomes</taxon>
    </lineage>
</organism>
<feature type="compositionally biased region" description="Basic residues" evidence="1">
    <location>
        <begin position="20"/>
        <end position="29"/>
    </location>
</feature>
<accession>A0A382DXI3</accession>
<dbReference type="EMBL" id="UINC01041321">
    <property type="protein sequence ID" value="SVB42431.1"/>
    <property type="molecule type" value="Genomic_DNA"/>
</dbReference>
<feature type="non-terminal residue" evidence="2">
    <location>
        <position position="43"/>
    </location>
</feature>
<dbReference type="AlphaFoldDB" id="A0A382DXI3"/>
<evidence type="ECO:0000313" key="2">
    <source>
        <dbReference type="EMBL" id="SVB42431.1"/>
    </source>
</evidence>
<reference evidence="2" key="1">
    <citation type="submission" date="2018-05" db="EMBL/GenBank/DDBJ databases">
        <authorList>
            <person name="Lanie J.A."/>
            <person name="Ng W.-L."/>
            <person name="Kazmierczak K.M."/>
            <person name="Andrzejewski T.M."/>
            <person name="Davidsen T.M."/>
            <person name="Wayne K.J."/>
            <person name="Tettelin H."/>
            <person name="Glass J.I."/>
            <person name="Rusch D."/>
            <person name="Podicherti R."/>
            <person name="Tsui H.-C.T."/>
            <person name="Winkler M.E."/>
        </authorList>
    </citation>
    <scope>NUCLEOTIDE SEQUENCE</scope>
</reference>
<name>A0A382DXI3_9ZZZZ</name>
<gene>
    <name evidence="2" type="ORF">METZ01_LOCUS195285</name>
</gene>
<feature type="region of interest" description="Disordered" evidence="1">
    <location>
        <begin position="1"/>
        <end position="43"/>
    </location>
</feature>
<protein>
    <submittedName>
        <fullName evidence="2">Uncharacterized protein</fullName>
    </submittedName>
</protein>
<proteinExistence type="predicted"/>